<evidence type="ECO:0000313" key="2">
    <source>
        <dbReference type="EMBL" id="QDZ01127.1"/>
    </source>
</evidence>
<protein>
    <recommendedName>
        <fullName evidence="4">Holin</fullName>
    </recommendedName>
</protein>
<dbReference type="RefSeq" id="WP_146299772.1">
    <property type="nucleotide sequence ID" value="NZ_CP042301.2"/>
</dbReference>
<dbReference type="KEGG" id="niy:FQ775_12480"/>
<evidence type="ECO:0008006" key="4">
    <source>
        <dbReference type="Google" id="ProtNLM"/>
    </source>
</evidence>
<keyword evidence="3" id="KW-1185">Reference proteome</keyword>
<evidence type="ECO:0000256" key="1">
    <source>
        <dbReference type="SAM" id="Phobius"/>
    </source>
</evidence>
<reference evidence="2" key="1">
    <citation type="submission" date="2020-04" db="EMBL/GenBank/DDBJ databases">
        <title>Nitratireductor sp. nov. isolated from mangrove soil.</title>
        <authorList>
            <person name="Ye Y."/>
        </authorList>
    </citation>
    <scope>NUCLEOTIDE SEQUENCE</scope>
    <source>
        <strain evidence="2">SY7</strain>
    </source>
</reference>
<feature type="transmembrane region" description="Helical" evidence="1">
    <location>
        <begin position="44"/>
        <end position="63"/>
    </location>
</feature>
<organism evidence="2 3">
    <name type="scientific">Nitratireductor mangrovi</name>
    <dbReference type="NCBI Taxonomy" id="2599600"/>
    <lineage>
        <taxon>Bacteria</taxon>
        <taxon>Pseudomonadati</taxon>
        <taxon>Pseudomonadota</taxon>
        <taxon>Alphaproteobacteria</taxon>
        <taxon>Hyphomicrobiales</taxon>
        <taxon>Phyllobacteriaceae</taxon>
        <taxon>Nitratireductor</taxon>
    </lineage>
</organism>
<accession>A0A5B8KZD8</accession>
<sequence>MNASKPWYLSRTIWASVVTVATASASLIGIPLGGIDDAVLVDTILQAITAISGILAVMGRLSATTKIG</sequence>
<dbReference type="EMBL" id="CP042301">
    <property type="protein sequence ID" value="QDZ01127.1"/>
    <property type="molecule type" value="Genomic_DNA"/>
</dbReference>
<dbReference type="OrthoDB" id="7508901at2"/>
<keyword evidence="1" id="KW-0812">Transmembrane</keyword>
<proteinExistence type="predicted"/>
<dbReference type="Proteomes" id="UP000321389">
    <property type="component" value="Chromosome"/>
</dbReference>
<gene>
    <name evidence="2" type="ORF">FQ775_12480</name>
</gene>
<dbReference type="AlphaFoldDB" id="A0A5B8KZD8"/>
<evidence type="ECO:0000313" key="3">
    <source>
        <dbReference type="Proteomes" id="UP000321389"/>
    </source>
</evidence>
<keyword evidence="1" id="KW-1133">Transmembrane helix</keyword>
<feature type="transmembrane region" description="Helical" evidence="1">
    <location>
        <begin position="12"/>
        <end position="32"/>
    </location>
</feature>
<keyword evidence="1" id="KW-0472">Membrane</keyword>
<name>A0A5B8KZD8_9HYPH</name>